<reference evidence="4 5" key="1">
    <citation type="submission" date="2017-12" db="EMBL/GenBank/DDBJ databases">
        <title>Phylogenetic diversity of female urinary microbiome.</title>
        <authorList>
            <person name="Thomas-White K."/>
            <person name="Wolfe A.J."/>
        </authorList>
    </citation>
    <scope>NUCLEOTIDE SEQUENCE [LARGE SCALE GENOMIC DNA]</scope>
    <source>
        <strain evidence="4 5">UMB0319</strain>
    </source>
</reference>
<dbReference type="GeneID" id="81707808"/>
<dbReference type="AlphaFoldDB" id="A0A2I1KW74"/>
<dbReference type="Proteomes" id="UP000234778">
    <property type="component" value="Unassembled WGS sequence"/>
</dbReference>
<feature type="domain" description="Capsule synthesis protein CapA" evidence="3">
    <location>
        <begin position="102"/>
        <end position="351"/>
    </location>
</feature>
<feature type="compositionally biased region" description="Basic residues" evidence="2">
    <location>
        <begin position="17"/>
        <end position="27"/>
    </location>
</feature>
<dbReference type="SMART" id="SM00854">
    <property type="entry name" value="PGA_cap"/>
    <property type="match status" value="1"/>
</dbReference>
<comment type="caution">
    <text evidence="4">The sequence shown here is derived from an EMBL/GenBank/DDBJ whole genome shotgun (WGS) entry which is preliminary data.</text>
</comment>
<evidence type="ECO:0000313" key="5">
    <source>
        <dbReference type="Proteomes" id="UP000234778"/>
    </source>
</evidence>
<proteinExistence type="inferred from homology"/>
<dbReference type="SUPFAM" id="SSF56300">
    <property type="entry name" value="Metallo-dependent phosphatases"/>
    <property type="match status" value="1"/>
</dbReference>
<dbReference type="InterPro" id="IPR019079">
    <property type="entry name" value="Capsule_synth_CapA"/>
</dbReference>
<feature type="region of interest" description="Disordered" evidence="2">
    <location>
        <begin position="1"/>
        <end position="35"/>
    </location>
</feature>
<dbReference type="PANTHER" id="PTHR33393">
    <property type="entry name" value="POLYGLUTAMINE SYNTHESIS ACCESSORY PROTEIN RV0574C-RELATED"/>
    <property type="match status" value="1"/>
</dbReference>
<dbReference type="RefSeq" id="WP_101637870.1">
    <property type="nucleotide sequence ID" value="NZ_CP136961.1"/>
</dbReference>
<protein>
    <submittedName>
        <fullName evidence="4">Capsule biosynthesis protein</fullName>
    </submittedName>
</protein>
<feature type="region of interest" description="Disordered" evidence="2">
    <location>
        <begin position="79"/>
        <end position="99"/>
    </location>
</feature>
<evidence type="ECO:0000256" key="1">
    <source>
        <dbReference type="ARBA" id="ARBA00005662"/>
    </source>
</evidence>
<sequence>MTSHPSPFGPGRAARPTSHKAASHKASSHAGPSSGSRLRRGLFALLVVAVLGASTYLFLTRQATTAPAARQPSSAVASLASSPALSPRPTPSPTPPPDIHLTIGYAGDVLTHMPVINDTAGGQGDISPMIAASQPWYSGVDLALCGMEVPVSPRGVASGYPMFGSLPGVVAALGSTGWDGCATASNHAWDQGWSGVLTTADTLQANGMGFSGTNRTEAEAARPYQLYQFQREGRTVTVAQLSTTYSLNGMTADPAWAVNLNDVQWAADQARAAREAGADLVVLHSQIGEEYTRDPVASQKEYAQAIADTGQIDVLFSAHPHVPQTNELLAGGPGGRGMWVSYSAGNFISNQSEALGTIMTTIGLFVWVDVTVSEDASGQRSVSVDALHWHPFTVDNAVGHTQLDLGAAHAGAVPAWTSLSATEIERRWQAVTGIVNPQTYSDQVPVATGEAPVPLPRG</sequence>
<accession>A0A2I1KW74</accession>
<evidence type="ECO:0000256" key="2">
    <source>
        <dbReference type="SAM" id="MobiDB-lite"/>
    </source>
</evidence>
<organism evidence="4 5">
    <name type="scientific">Actinomyces urogenitalis</name>
    <dbReference type="NCBI Taxonomy" id="103621"/>
    <lineage>
        <taxon>Bacteria</taxon>
        <taxon>Bacillati</taxon>
        <taxon>Actinomycetota</taxon>
        <taxon>Actinomycetes</taxon>
        <taxon>Actinomycetales</taxon>
        <taxon>Actinomycetaceae</taxon>
        <taxon>Actinomyces</taxon>
    </lineage>
</organism>
<evidence type="ECO:0000259" key="3">
    <source>
        <dbReference type="SMART" id="SM00854"/>
    </source>
</evidence>
<dbReference type="PANTHER" id="PTHR33393:SF13">
    <property type="entry name" value="PGA BIOSYNTHESIS PROTEIN CAPA"/>
    <property type="match status" value="1"/>
</dbReference>
<gene>
    <name evidence="4" type="ORF">CYJ26_02450</name>
</gene>
<dbReference type="Gene3D" id="3.60.21.10">
    <property type="match status" value="1"/>
</dbReference>
<dbReference type="InterPro" id="IPR052169">
    <property type="entry name" value="CW_Biosynth-Accessory"/>
</dbReference>
<dbReference type="Pfam" id="PF09587">
    <property type="entry name" value="PGA_cap"/>
    <property type="match status" value="1"/>
</dbReference>
<evidence type="ECO:0000313" key="4">
    <source>
        <dbReference type="EMBL" id="PKY99857.1"/>
    </source>
</evidence>
<dbReference type="EMBL" id="PKHA01000001">
    <property type="protein sequence ID" value="PKY99857.1"/>
    <property type="molecule type" value="Genomic_DNA"/>
</dbReference>
<comment type="similarity">
    <text evidence="1">Belongs to the CapA family.</text>
</comment>
<dbReference type="InterPro" id="IPR029052">
    <property type="entry name" value="Metallo-depent_PP-like"/>
</dbReference>
<feature type="compositionally biased region" description="Pro residues" evidence="2">
    <location>
        <begin position="86"/>
        <end position="98"/>
    </location>
</feature>
<name>A0A2I1KW74_9ACTO</name>